<dbReference type="PANTHER" id="PTHR42923:SF46">
    <property type="entry name" value="AMINE OXIDASE"/>
    <property type="match status" value="1"/>
</dbReference>
<organism evidence="2 3">
    <name type="scientific">Porphyra umbilicalis</name>
    <name type="common">Purple laver</name>
    <name type="synonym">Red alga</name>
    <dbReference type="NCBI Taxonomy" id="2786"/>
    <lineage>
        <taxon>Eukaryota</taxon>
        <taxon>Rhodophyta</taxon>
        <taxon>Bangiophyceae</taxon>
        <taxon>Bangiales</taxon>
        <taxon>Bangiaceae</taxon>
        <taxon>Porphyra</taxon>
    </lineage>
</organism>
<dbReference type="Proteomes" id="UP000218209">
    <property type="component" value="Unassembled WGS sequence"/>
</dbReference>
<keyword evidence="3" id="KW-1185">Reference proteome</keyword>
<feature type="domain" description="Amine oxidase" evidence="1">
    <location>
        <begin position="28"/>
        <end position="303"/>
    </location>
</feature>
<dbReference type="OrthoDB" id="2219495at2759"/>
<dbReference type="InterPro" id="IPR050464">
    <property type="entry name" value="Zeta_carotene_desat/Oxidored"/>
</dbReference>
<protein>
    <recommendedName>
        <fullName evidence="1">Amine oxidase domain-containing protein</fullName>
    </recommendedName>
</protein>
<sequence length="367" mass="36122">MAPGERLSAAAALSCFAYFALGRQGDFDVRWLRGGSGALLFGPWRARLAGLGVDTRFGDRGRVVRVAPSVGGGGGGGGALTVTLTDGPPGAGGTPAPTLTVDADAIVFAVGISGMQALVRASPWLAADAQFRGFANLSAVSVVAVRLWLSAPVSLPGGPSHVCGGGAVPGLEDVGWTLYDLTALQDEYAAEAPGTVLEADFYHAAPLLPLADGPLVDLVLTAVAAVAGTAALPPSAVTAVAITRLPAAVTHFAPGAMDALPHGVAAAGLPGVYLAGDWVDRAGHPSWSQEKACVTGLAAAAAVVDGGALGLSAAAVAAAAPRRTPVVPVPPPEPHVAAAAGAARVVRGVGAGLRGVLGGVLPLPLEF</sequence>
<reference evidence="2 3" key="1">
    <citation type="submission" date="2017-03" db="EMBL/GenBank/DDBJ databases">
        <title>WGS assembly of Porphyra umbilicalis.</title>
        <authorList>
            <person name="Brawley S.H."/>
            <person name="Blouin N.A."/>
            <person name="Ficko-Blean E."/>
            <person name="Wheeler G.L."/>
            <person name="Lohr M."/>
            <person name="Goodson H.V."/>
            <person name="Jenkins J.W."/>
            <person name="Blaby-Haas C.E."/>
            <person name="Helliwell K.E."/>
            <person name="Chan C."/>
            <person name="Marriage T."/>
            <person name="Bhattacharya D."/>
            <person name="Klein A.S."/>
            <person name="Badis Y."/>
            <person name="Brodie J."/>
            <person name="Cao Y."/>
            <person name="Collen J."/>
            <person name="Dittami S.M."/>
            <person name="Gachon C.M."/>
            <person name="Green B.R."/>
            <person name="Karpowicz S."/>
            <person name="Kim J.W."/>
            <person name="Kudahl U."/>
            <person name="Lin S."/>
            <person name="Michel G."/>
            <person name="Mittag M."/>
            <person name="Olson B.J."/>
            <person name="Pangilinan J."/>
            <person name="Peng Y."/>
            <person name="Qiu H."/>
            <person name="Shu S."/>
            <person name="Singer J.T."/>
            <person name="Smith A.G."/>
            <person name="Sprecher B.N."/>
            <person name="Wagner V."/>
            <person name="Wang W."/>
            <person name="Wang Z.-Y."/>
            <person name="Yan J."/>
            <person name="Yarish C."/>
            <person name="Zoeuner-Riek S."/>
            <person name="Zhuang Y."/>
            <person name="Zou Y."/>
            <person name="Lindquist E.A."/>
            <person name="Grimwood J."/>
            <person name="Barry K."/>
            <person name="Rokhsar D.S."/>
            <person name="Schmutz J."/>
            <person name="Stiller J.W."/>
            <person name="Grossman A.R."/>
            <person name="Prochnik S.E."/>
        </authorList>
    </citation>
    <scope>NUCLEOTIDE SEQUENCE [LARGE SCALE GENOMIC DNA]</scope>
    <source>
        <strain evidence="2">4086291</strain>
    </source>
</reference>
<evidence type="ECO:0000259" key="1">
    <source>
        <dbReference type="Pfam" id="PF01593"/>
    </source>
</evidence>
<dbReference type="SUPFAM" id="SSF51905">
    <property type="entry name" value="FAD/NAD(P)-binding domain"/>
    <property type="match status" value="1"/>
</dbReference>
<dbReference type="Pfam" id="PF01593">
    <property type="entry name" value="Amino_oxidase"/>
    <property type="match status" value="1"/>
</dbReference>
<gene>
    <name evidence="2" type="ORF">BU14_0333s0035</name>
</gene>
<dbReference type="InterPro" id="IPR002937">
    <property type="entry name" value="Amino_oxidase"/>
</dbReference>
<proteinExistence type="predicted"/>
<accession>A0A1X6NYK7</accession>
<dbReference type="EMBL" id="KV918985">
    <property type="protein sequence ID" value="OSX73647.1"/>
    <property type="molecule type" value="Genomic_DNA"/>
</dbReference>
<name>A0A1X6NYK7_PORUM</name>
<dbReference type="AlphaFoldDB" id="A0A1X6NYK7"/>
<dbReference type="GO" id="GO:0016491">
    <property type="term" value="F:oxidoreductase activity"/>
    <property type="evidence" value="ECO:0007669"/>
    <property type="project" value="InterPro"/>
</dbReference>
<dbReference type="PANTHER" id="PTHR42923">
    <property type="entry name" value="PROTOPORPHYRINOGEN OXIDASE"/>
    <property type="match status" value="1"/>
</dbReference>
<evidence type="ECO:0000313" key="2">
    <source>
        <dbReference type="EMBL" id="OSX73647.1"/>
    </source>
</evidence>
<dbReference type="InterPro" id="IPR036188">
    <property type="entry name" value="FAD/NAD-bd_sf"/>
</dbReference>
<evidence type="ECO:0000313" key="3">
    <source>
        <dbReference type="Proteomes" id="UP000218209"/>
    </source>
</evidence>